<proteinExistence type="predicted"/>
<feature type="region of interest" description="Disordered" evidence="1">
    <location>
        <begin position="1"/>
        <end position="22"/>
    </location>
</feature>
<organism evidence="2 3">
    <name type="scientific">Pseudomonas abietaniphila</name>
    <dbReference type="NCBI Taxonomy" id="89065"/>
    <lineage>
        <taxon>Bacteria</taxon>
        <taxon>Pseudomonadati</taxon>
        <taxon>Pseudomonadota</taxon>
        <taxon>Gammaproteobacteria</taxon>
        <taxon>Pseudomonadales</taxon>
        <taxon>Pseudomonadaceae</taxon>
        <taxon>Pseudomonas</taxon>
    </lineage>
</organism>
<evidence type="ECO:0000313" key="3">
    <source>
        <dbReference type="Proteomes" id="UP000182894"/>
    </source>
</evidence>
<keyword evidence="3" id="KW-1185">Reference proteome</keyword>
<dbReference type="Proteomes" id="UP000182894">
    <property type="component" value="Unassembled WGS sequence"/>
</dbReference>
<dbReference type="AlphaFoldDB" id="A0A1G8SIG7"/>
<evidence type="ECO:0000313" key="2">
    <source>
        <dbReference type="EMBL" id="SDJ28545.1"/>
    </source>
</evidence>
<accession>A0A1G8SIG7</accession>
<evidence type="ECO:0000256" key="1">
    <source>
        <dbReference type="SAM" id="MobiDB-lite"/>
    </source>
</evidence>
<sequence length="60" mass="6966">MGDKPESTGRSKRQKLKPKSTFDQIREQLGHFDSQTTFHFYMPDSRDKSVEDEPATPTLH</sequence>
<protein>
    <submittedName>
        <fullName evidence="2">Uncharacterized protein</fullName>
    </submittedName>
</protein>
<dbReference type="EMBL" id="FNCO01000025">
    <property type="protein sequence ID" value="SDJ28545.1"/>
    <property type="molecule type" value="Genomic_DNA"/>
</dbReference>
<gene>
    <name evidence="2" type="ORF">SAMN05216605_12540</name>
</gene>
<reference evidence="3" key="1">
    <citation type="submission" date="2016-10" db="EMBL/GenBank/DDBJ databases">
        <authorList>
            <person name="Varghese N."/>
            <person name="Submissions S."/>
        </authorList>
    </citation>
    <scope>NUCLEOTIDE SEQUENCE [LARGE SCALE GENOMIC DNA]</scope>
    <source>
        <strain evidence="3">ATCC 700689</strain>
    </source>
</reference>
<name>A0A1G8SIG7_9PSED</name>